<accession>A0A8H7SEG1</accession>
<dbReference type="Proteomes" id="UP000646827">
    <property type="component" value="Unassembled WGS sequence"/>
</dbReference>
<dbReference type="EMBL" id="JAEPRB010000004">
    <property type="protein sequence ID" value="KAG2227914.1"/>
    <property type="molecule type" value="Genomic_DNA"/>
</dbReference>
<evidence type="ECO:0000313" key="2">
    <source>
        <dbReference type="Proteomes" id="UP000646827"/>
    </source>
</evidence>
<sequence>MEQYLNVVTHTKGLDDHVSRDLLPIQQQLVNALLRARVVALSQEQHFFEIARRIRIRKITFYGIWGKWYAWGRHHPVLAELRDGAPLLHMIFKDDKLISRQLAQEWQAAERALVQRGNRDDSRPLQTFQGIAERLCQIKTEAAKLDAALALLMAWQAAENTHAHEQDNYKLKAVAFLLALVQLVKDSISYLPIIRWIQVTVADILFKKGSNHAYEMYKEVKDGKFFDEIHYRSLGQIACIEFQKEEYELVISNVTQALKFYRNQIDVDTEVIGHLIFVLFQSRLAKKQWKEIGQEKDLVDFFCEADGGNSAELEFVKNMFKALKDYDIKLYELTVRDYDRHNPMTDEQISIILLAKERITSKTLLPKTLKFL</sequence>
<dbReference type="AlphaFoldDB" id="A0A8H7SEG1"/>
<protein>
    <submittedName>
        <fullName evidence="1">Uncharacterized protein</fullName>
    </submittedName>
</protein>
<dbReference type="OrthoDB" id="2211409at2759"/>
<evidence type="ECO:0000313" key="1">
    <source>
        <dbReference type="EMBL" id="KAG2227914.1"/>
    </source>
</evidence>
<gene>
    <name evidence="1" type="ORF">INT45_002152</name>
</gene>
<name>A0A8H7SEG1_9FUNG</name>
<keyword evidence="2" id="KW-1185">Reference proteome</keyword>
<comment type="caution">
    <text evidence="1">The sequence shown here is derived from an EMBL/GenBank/DDBJ whole genome shotgun (WGS) entry which is preliminary data.</text>
</comment>
<reference evidence="1 2" key="1">
    <citation type="submission" date="2020-12" db="EMBL/GenBank/DDBJ databases">
        <title>Metabolic potential, ecology and presence of endohyphal bacteria is reflected in genomic diversity of Mucoromycotina.</title>
        <authorList>
            <person name="Muszewska A."/>
            <person name="Okrasinska A."/>
            <person name="Steczkiewicz K."/>
            <person name="Drgas O."/>
            <person name="Orlowska M."/>
            <person name="Perlinska-Lenart U."/>
            <person name="Aleksandrzak-Piekarczyk T."/>
            <person name="Szatraj K."/>
            <person name="Zielenkiewicz U."/>
            <person name="Pilsyk S."/>
            <person name="Malc E."/>
            <person name="Mieczkowski P."/>
            <person name="Kruszewska J.S."/>
            <person name="Biernat P."/>
            <person name="Pawlowska J."/>
        </authorList>
    </citation>
    <scope>NUCLEOTIDE SEQUENCE [LARGE SCALE GENOMIC DNA]</scope>
    <source>
        <strain evidence="1 2">CBS 142.35</strain>
    </source>
</reference>
<organism evidence="1 2">
    <name type="scientific">Circinella minor</name>
    <dbReference type="NCBI Taxonomy" id="1195481"/>
    <lineage>
        <taxon>Eukaryota</taxon>
        <taxon>Fungi</taxon>
        <taxon>Fungi incertae sedis</taxon>
        <taxon>Mucoromycota</taxon>
        <taxon>Mucoromycotina</taxon>
        <taxon>Mucoromycetes</taxon>
        <taxon>Mucorales</taxon>
        <taxon>Lichtheimiaceae</taxon>
        <taxon>Circinella</taxon>
    </lineage>
</organism>
<proteinExistence type="predicted"/>